<protein>
    <recommendedName>
        <fullName evidence="5">MCE family protein</fullName>
    </recommendedName>
</protein>
<dbReference type="Proteomes" id="UP000641514">
    <property type="component" value="Unassembled WGS sequence"/>
</dbReference>
<reference evidence="3" key="2">
    <citation type="submission" date="2020-09" db="EMBL/GenBank/DDBJ databases">
        <authorList>
            <person name="Sun Q."/>
            <person name="Zhou Y."/>
        </authorList>
    </citation>
    <scope>NUCLEOTIDE SEQUENCE</scope>
    <source>
        <strain evidence="3">CGMCC 1.15478</strain>
    </source>
</reference>
<reference evidence="3" key="1">
    <citation type="journal article" date="2014" name="Int. J. Syst. Evol. Microbiol.">
        <title>Complete genome sequence of Corynebacterium casei LMG S-19264T (=DSM 44701T), isolated from a smear-ripened cheese.</title>
        <authorList>
            <consortium name="US DOE Joint Genome Institute (JGI-PGF)"/>
            <person name="Walter F."/>
            <person name="Albersmeier A."/>
            <person name="Kalinowski J."/>
            <person name="Ruckert C."/>
        </authorList>
    </citation>
    <scope>NUCLEOTIDE SEQUENCE</scope>
    <source>
        <strain evidence="3">CGMCC 1.15478</strain>
    </source>
</reference>
<dbReference type="AlphaFoldDB" id="A0A916XJ72"/>
<dbReference type="InterPro" id="IPR003399">
    <property type="entry name" value="Mce/MlaD"/>
</dbReference>
<dbReference type="InterPro" id="IPR024516">
    <property type="entry name" value="Mce_C"/>
</dbReference>
<organism evidence="3 4">
    <name type="scientific">Hoyosella rhizosphaerae</name>
    <dbReference type="NCBI Taxonomy" id="1755582"/>
    <lineage>
        <taxon>Bacteria</taxon>
        <taxon>Bacillati</taxon>
        <taxon>Actinomycetota</taxon>
        <taxon>Actinomycetes</taxon>
        <taxon>Mycobacteriales</taxon>
        <taxon>Hoyosellaceae</taxon>
        <taxon>Hoyosella</taxon>
    </lineage>
</organism>
<dbReference type="PANTHER" id="PTHR33371:SF15">
    <property type="entry name" value="LIPOPROTEIN LPRN"/>
    <property type="match status" value="1"/>
</dbReference>
<evidence type="ECO:0000313" key="4">
    <source>
        <dbReference type="Proteomes" id="UP000641514"/>
    </source>
</evidence>
<proteinExistence type="predicted"/>
<dbReference type="Pfam" id="PF02470">
    <property type="entry name" value="MlaD"/>
    <property type="match status" value="1"/>
</dbReference>
<gene>
    <name evidence="3" type="ORF">GCM10011410_33390</name>
</gene>
<dbReference type="InterPro" id="IPR052336">
    <property type="entry name" value="MlaD_Phospholipid_Transporter"/>
</dbReference>
<feature type="domain" description="Mammalian cell entry C-terminal" evidence="2">
    <location>
        <begin position="149"/>
        <end position="324"/>
    </location>
</feature>
<accession>A0A916XJ72</accession>
<evidence type="ECO:0000259" key="2">
    <source>
        <dbReference type="Pfam" id="PF11887"/>
    </source>
</evidence>
<evidence type="ECO:0000313" key="3">
    <source>
        <dbReference type="EMBL" id="GGC77383.1"/>
    </source>
</evidence>
<feature type="domain" description="Mce/MlaD" evidence="1">
    <location>
        <begin position="59"/>
        <end position="136"/>
    </location>
</feature>
<comment type="caution">
    <text evidence="3">The sequence shown here is derived from an EMBL/GenBank/DDBJ whole genome shotgun (WGS) entry which is preliminary data.</text>
</comment>
<name>A0A916XJ72_9ACTN</name>
<dbReference type="Pfam" id="PF11887">
    <property type="entry name" value="Mce4_CUP1"/>
    <property type="match status" value="1"/>
</dbReference>
<keyword evidence="4" id="KW-1185">Reference proteome</keyword>
<dbReference type="GO" id="GO:0005576">
    <property type="term" value="C:extracellular region"/>
    <property type="evidence" value="ECO:0007669"/>
    <property type="project" value="TreeGrafter"/>
</dbReference>
<dbReference type="PANTHER" id="PTHR33371">
    <property type="entry name" value="INTERMEMBRANE PHOSPHOLIPID TRANSPORT SYSTEM BINDING PROTEIN MLAD-RELATED"/>
    <property type="match status" value="1"/>
</dbReference>
<sequence>MLRTAKAQGPHSRFSHARRLKLPRSFVAALVAVPIGLAATGCSMGIQEISFDMVEGRATYPLEVELETADLVMVGTEVRMGQRLLGRVSDLNTDIAPDGRRIAVATVSLDSDAELPRNTTMTVELPNTLGNPYIKVRIPDEPNGGIYEAGDRVTEDFTSRGPDLENALASLSVVLSDGGIGSVEIIANEMEAAIGGRGDDIRRTVNSLQRTVDILNTRSADIDRTLVAASSAATRISEEQETFDRTLDAALPLFDLLIEQWDEIADLLGGTATLASELDVIMTASEEDLLTLPTELANLLEALDRTDVRSIIVPLADLLNRADGARSGDYLRLNIDADVPELLRTLLVGGQGAATGGGQ</sequence>
<evidence type="ECO:0008006" key="5">
    <source>
        <dbReference type="Google" id="ProtNLM"/>
    </source>
</evidence>
<evidence type="ECO:0000259" key="1">
    <source>
        <dbReference type="Pfam" id="PF02470"/>
    </source>
</evidence>
<dbReference type="EMBL" id="BMJH01000007">
    <property type="protein sequence ID" value="GGC77383.1"/>
    <property type="molecule type" value="Genomic_DNA"/>
</dbReference>